<reference evidence="1" key="1">
    <citation type="journal article" date="2021" name="Proc. Natl. Acad. Sci. U.S.A.">
        <title>A Catalog of Tens of Thousands of Viruses from Human Metagenomes Reveals Hidden Associations with Chronic Diseases.</title>
        <authorList>
            <person name="Tisza M.J."/>
            <person name="Buck C.B."/>
        </authorList>
    </citation>
    <scope>NUCLEOTIDE SEQUENCE</scope>
    <source>
        <strain evidence="1">CtqED62</strain>
    </source>
</reference>
<sequence>MTGQFHGQLSLAVFGGLQTETAGRKDVFQAHSGHPLFAHIANPPDFVREIGVCKGRFGGDLIGGYRCRAKRQFDHLGRHGHGGKAHFAIPTVKGFQLLCVVGNVVHVLPIIGVGSDAGSLNAARGGANDSAVSRGGRGSRVKSIQNHTSAPLNIFERGRCNFCKSLCHFCFPPLRCEKFGGNVQKPSLYGVVVVWNRPKERGATGKPDCAAVNGKHYTVKPDSISDFRRLFGGDGFRFGLVPDVRRQVYGGIVKRSHRKIVSNARKSCILRDGSLRVRRNPEAVVKFVQGLFWCHFGNSHLSAVTWHMSSVLNSGDCLSSPLLVARKIAPSFERLNAS</sequence>
<name>A0A8S5MQX2_9CAUD</name>
<proteinExistence type="predicted"/>
<organism evidence="1">
    <name type="scientific">Siphoviridae sp. ctqED62</name>
    <dbReference type="NCBI Taxonomy" id="2826468"/>
    <lineage>
        <taxon>Viruses</taxon>
        <taxon>Duplodnaviria</taxon>
        <taxon>Heunggongvirae</taxon>
        <taxon>Uroviricota</taxon>
        <taxon>Caudoviricetes</taxon>
    </lineage>
</organism>
<evidence type="ECO:0000313" key="1">
    <source>
        <dbReference type="EMBL" id="DAD84721.1"/>
    </source>
</evidence>
<accession>A0A8S5MQX2</accession>
<protein>
    <submittedName>
        <fullName evidence="1">Uncharacterized protein</fullName>
    </submittedName>
</protein>
<dbReference type="EMBL" id="BK014965">
    <property type="protein sequence ID" value="DAD84721.1"/>
    <property type="molecule type" value="Genomic_DNA"/>
</dbReference>